<dbReference type="GO" id="GO:0009279">
    <property type="term" value="C:cell outer membrane"/>
    <property type="evidence" value="ECO:0007669"/>
    <property type="project" value="UniProtKB-SubCell"/>
</dbReference>
<evidence type="ECO:0000256" key="4">
    <source>
        <dbReference type="ARBA" id="ARBA00022729"/>
    </source>
</evidence>
<accession>A0A380WNJ8</accession>
<reference evidence="11 12" key="1">
    <citation type="submission" date="2018-06" db="EMBL/GenBank/DDBJ databases">
        <authorList>
            <consortium name="Pathogen Informatics"/>
            <person name="Doyle S."/>
        </authorList>
    </citation>
    <scope>NUCLEOTIDE SEQUENCE [LARGE SCALE GENOMIC DNA]</scope>
    <source>
        <strain evidence="11 12">NCTC10684</strain>
    </source>
</reference>
<dbReference type="RefSeq" id="WP_115731857.1">
    <property type="nucleotide sequence ID" value="NZ_BAAAVY010000002.1"/>
</dbReference>
<dbReference type="InterPro" id="IPR000184">
    <property type="entry name" value="Bac_surfAg_D15"/>
</dbReference>
<feature type="signal peptide" evidence="8">
    <location>
        <begin position="1"/>
        <end position="27"/>
    </location>
</feature>
<dbReference type="EMBL" id="UFSM01000001">
    <property type="protein sequence ID" value="SUU89754.1"/>
    <property type="molecule type" value="Genomic_DNA"/>
</dbReference>
<comment type="subunit">
    <text evidence="8">Part of the Bam complex.</text>
</comment>
<dbReference type="PANTHER" id="PTHR12815">
    <property type="entry name" value="SORTING AND ASSEMBLY MACHINERY SAMM50 PROTEIN FAMILY MEMBER"/>
    <property type="match status" value="1"/>
</dbReference>
<protein>
    <recommendedName>
        <fullName evidence="8 9">Outer membrane protein assembly factor BamA</fullName>
    </recommendedName>
</protein>
<dbReference type="Gene3D" id="3.10.20.310">
    <property type="entry name" value="membrane protein fhac"/>
    <property type="match status" value="5"/>
</dbReference>
<dbReference type="PANTHER" id="PTHR12815:SF23">
    <property type="entry name" value="OUTER MEMBRANE PROTEIN ASSEMBLY FACTOR BAMA"/>
    <property type="match status" value="1"/>
</dbReference>
<dbReference type="InterPro" id="IPR010827">
    <property type="entry name" value="BamA/TamA_POTRA"/>
</dbReference>
<dbReference type="GO" id="GO:0051205">
    <property type="term" value="P:protein insertion into membrane"/>
    <property type="evidence" value="ECO:0007669"/>
    <property type="project" value="UniProtKB-UniRule"/>
</dbReference>
<proteinExistence type="inferred from homology"/>
<comment type="function">
    <text evidence="8">Part of the outer membrane protein assembly complex, which is involved in assembly and insertion of beta-barrel proteins into the outer membrane.</text>
</comment>
<dbReference type="OrthoDB" id="9803054at2"/>
<dbReference type="HAMAP" id="MF_01430">
    <property type="entry name" value="OM_assembly_BamA"/>
    <property type="match status" value="1"/>
</dbReference>
<dbReference type="AlphaFoldDB" id="A0A380WNJ8"/>
<dbReference type="Pfam" id="PF01103">
    <property type="entry name" value="Omp85"/>
    <property type="match status" value="1"/>
</dbReference>
<dbReference type="PROSITE" id="PS51779">
    <property type="entry name" value="POTRA"/>
    <property type="match status" value="4"/>
</dbReference>
<dbReference type="InterPro" id="IPR034746">
    <property type="entry name" value="POTRA"/>
</dbReference>
<dbReference type="GO" id="GO:0043165">
    <property type="term" value="P:Gram-negative-bacterium-type cell outer membrane assembly"/>
    <property type="evidence" value="ECO:0007669"/>
    <property type="project" value="UniProtKB-UniRule"/>
</dbReference>
<evidence type="ECO:0000256" key="7">
    <source>
        <dbReference type="ARBA" id="ARBA00023237"/>
    </source>
</evidence>
<evidence type="ECO:0000259" key="10">
    <source>
        <dbReference type="PROSITE" id="PS51779"/>
    </source>
</evidence>
<keyword evidence="4 8" id="KW-0732">Signal</keyword>
<keyword evidence="5 8" id="KW-0677">Repeat</keyword>
<dbReference type="InterPro" id="IPR023707">
    <property type="entry name" value="OM_assembly_BamA"/>
</dbReference>
<dbReference type="NCBIfam" id="TIGR03303">
    <property type="entry name" value="OM_YaeT"/>
    <property type="match status" value="1"/>
</dbReference>
<keyword evidence="6 8" id="KW-0472">Membrane</keyword>
<evidence type="ECO:0000256" key="5">
    <source>
        <dbReference type="ARBA" id="ARBA00022737"/>
    </source>
</evidence>
<evidence type="ECO:0000256" key="2">
    <source>
        <dbReference type="ARBA" id="ARBA00022452"/>
    </source>
</evidence>
<dbReference type="InterPro" id="IPR039910">
    <property type="entry name" value="D15-like"/>
</dbReference>
<keyword evidence="7 8" id="KW-0998">Cell outer membrane</keyword>
<comment type="similarity">
    <text evidence="8">Belongs to the BamA family.</text>
</comment>
<evidence type="ECO:0000313" key="11">
    <source>
        <dbReference type="EMBL" id="SUU89754.1"/>
    </source>
</evidence>
<dbReference type="Pfam" id="PF07244">
    <property type="entry name" value="POTRA"/>
    <property type="match status" value="5"/>
</dbReference>
<evidence type="ECO:0000256" key="6">
    <source>
        <dbReference type="ARBA" id="ARBA00023136"/>
    </source>
</evidence>
<comment type="subcellular location">
    <subcellularLocation>
        <location evidence="8">Cell outer membrane</location>
    </subcellularLocation>
    <subcellularLocation>
        <location evidence="1">Membrane</location>
    </subcellularLocation>
</comment>
<feature type="domain" description="POTRA" evidence="10">
    <location>
        <begin position="360"/>
        <end position="433"/>
    </location>
</feature>
<evidence type="ECO:0000313" key="12">
    <source>
        <dbReference type="Proteomes" id="UP000254701"/>
    </source>
</evidence>
<organism evidence="11 12">
    <name type="scientific">Aminobacter aminovorans</name>
    <name type="common">Chelatobacter heintzii</name>
    <dbReference type="NCBI Taxonomy" id="83263"/>
    <lineage>
        <taxon>Bacteria</taxon>
        <taxon>Pseudomonadati</taxon>
        <taxon>Pseudomonadota</taxon>
        <taxon>Alphaproteobacteria</taxon>
        <taxon>Hyphomicrobiales</taxon>
        <taxon>Phyllobacteriaceae</taxon>
        <taxon>Aminobacter</taxon>
    </lineage>
</organism>
<dbReference type="Gene3D" id="2.40.160.50">
    <property type="entry name" value="membrane protein fhac: a member of the omp85/tpsb transporter family"/>
    <property type="match status" value="1"/>
</dbReference>
<feature type="domain" description="POTRA" evidence="10">
    <location>
        <begin position="39"/>
        <end position="106"/>
    </location>
</feature>
<dbReference type="PIRSF" id="PIRSF006076">
    <property type="entry name" value="OM_assembly_OMP85"/>
    <property type="match status" value="1"/>
</dbReference>
<keyword evidence="3 8" id="KW-0812">Transmembrane</keyword>
<evidence type="ECO:0000256" key="3">
    <source>
        <dbReference type="ARBA" id="ARBA00022692"/>
    </source>
</evidence>
<evidence type="ECO:0000256" key="9">
    <source>
        <dbReference type="NCBIfam" id="TIGR03303"/>
    </source>
</evidence>
<feature type="domain" description="POTRA" evidence="10">
    <location>
        <begin position="107"/>
        <end position="184"/>
    </location>
</feature>
<dbReference type="Proteomes" id="UP000254701">
    <property type="component" value="Unassembled WGS sequence"/>
</dbReference>
<evidence type="ECO:0000256" key="8">
    <source>
        <dbReference type="HAMAP-Rule" id="MF_01430"/>
    </source>
</evidence>
<evidence type="ECO:0000256" key="1">
    <source>
        <dbReference type="ARBA" id="ARBA00004370"/>
    </source>
</evidence>
<feature type="domain" description="POTRA" evidence="10">
    <location>
        <begin position="187"/>
        <end position="275"/>
    </location>
</feature>
<name>A0A380WNJ8_AMIAI</name>
<keyword evidence="2 8" id="KW-1134">Transmembrane beta strand</keyword>
<gene>
    <name evidence="8" type="primary">bamA</name>
    <name evidence="11" type="ORF">NCTC10684_02996</name>
</gene>
<feature type="chain" id="PRO_5017095575" description="Outer membrane protein assembly factor BamA" evidence="8">
    <location>
        <begin position="28"/>
        <end position="790"/>
    </location>
</feature>
<sequence length="790" mass="85814" precursor="true">MKAASKFASAASAVALSAALAIPGAVAVQFVAVSAAQAAVVNRVEVRGNQRVDADTVRNYISIKPGKSFSNTDIDDAVKALFGSGLFSDVRINQVGSTLVVQVSEYQVVNNVLFQGNKKLKDAALGGAIQLKPRGAFSQAALEADAQSIKEAYKRVGRDDVTVGTKIMDLGENRVNVVFEINEGGRTKIAAINFVGNDAYGDRRLADVISTKRSSFLSFMLRDDIYDEDRLRADEEALRRFYFNHGYADFQVVSAFGELDEATNQYTITITVDEGQRYTFGDVSVESSIPEVDGASLQRLVETRKGDVYNAKDVEDSIIAITENVAGAGYAFAKVTPRGDRNFESRTISVVYTVDQGTKAYVERIEIRGNERTRDFVIRREFDVSEGDAFNQVLIQRAKKRLEALNFFERVEVSTAPGSQPDQVVLVVDLVEKSTGEFSIGAGYSTGGDNAGPSVEGSITERNFLGRGQFIKFSAGGGKNSRDYSFSFTEPYFLGRRIAAGFDVYRQTRKYDDKYDSDVTGGTIRFGLPITNNISTQLAYNLSQEKYELNDKCDTDGNGIPDASCSVSPAIIDGIANSPWIKSSVSGTLVYNTIDDMKNPHNGIYANFTTEVAGLGGDAKFVKFTGRASYYQTLSEELDIVGLVSAGAGHIQGFGDDGLRVFDHFKNNDRMIRGFEYNGIGPYDKNGGDHLGGTTYFNASAEAQFPIPVVPESFGLRGAVFADAATLYGSKVDVAGTNIVSTDMELRASVGVGLLWASPFGPLRIDYAVPVKKLDTDNTQEFNFGISTRF</sequence>